<dbReference type="Proteomes" id="UP000248405">
    <property type="component" value="Unassembled WGS sequence"/>
</dbReference>
<gene>
    <name evidence="1" type="ORF">BO88DRAFT_449970</name>
</gene>
<dbReference type="EMBL" id="KZ821616">
    <property type="protein sequence ID" value="PYH72568.1"/>
    <property type="molecule type" value="Genomic_DNA"/>
</dbReference>
<dbReference type="RefSeq" id="XP_025566362.1">
    <property type="nucleotide sequence ID" value="XM_025710533.1"/>
</dbReference>
<dbReference type="InterPro" id="IPR029167">
    <property type="entry name" value="Mug117"/>
</dbReference>
<dbReference type="Pfam" id="PF15474">
    <property type="entry name" value="MU117"/>
    <property type="match status" value="1"/>
</dbReference>
<proteinExistence type="predicted"/>
<evidence type="ECO:0000313" key="1">
    <source>
        <dbReference type="EMBL" id="PYH72568.1"/>
    </source>
</evidence>
<dbReference type="AlphaFoldDB" id="A0A319CB83"/>
<protein>
    <submittedName>
        <fullName evidence="1">Uncharacterized protein</fullName>
    </submittedName>
</protein>
<keyword evidence="2" id="KW-1185">Reference proteome</keyword>
<sequence length="126" mass="13660">MSSIYAPVPGTTPPSAAEPTAREIHRKIMNRGSTLYTANAEALAPSGNCWANWEQFGCSVKIRGKDENGKDCTITGDEMWEAFQDICKVGGRKKCGSKHFGNGCLVSVDYYYGCDNRDSGVNAIDV</sequence>
<name>A0A319CB83_ASPVC</name>
<organism evidence="1 2">
    <name type="scientific">Aspergillus vadensis (strain CBS 113365 / IMI 142717 / IBT 24658)</name>
    <dbReference type="NCBI Taxonomy" id="1448311"/>
    <lineage>
        <taxon>Eukaryota</taxon>
        <taxon>Fungi</taxon>
        <taxon>Dikarya</taxon>
        <taxon>Ascomycota</taxon>
        <taxon>Pezizomycotina</taxon>
        <taxon>Eurotiomycetes</taxon>
        <taxon>Eurotiomycetidae</taxon>
        <taxon>Eurotiales</taxon>
        <taxon>Aspergillaceae</taxon>
        <taxon>Aspergillus</taxon>
        <taxon>Aspergillus subgen. Circumdati</taxon>
    </lineage>
</organism>
<dbReference type="OrthoDB" id="1896086at2759"/>
<accession>A0A319CB83</accession>
<dbReference type="GeneID" id="37215125"/>
<reference evidence="1" key="1">
    <citation type="submission" date="2016-12" db="EMBL/GenBank/DDBJ databases">
        <title>The genomes of Aspergillus section Nigri reveals drivers in fungal speciation.</title>
        <authorList>
            <consortium name="DOE Joint Genome Institute"/>
            <person name="Vesth T.C."/>
            <person name="Nybo J."/>
            <person name="Theobald S."/>
            <person name="Brandl J."/>
            <person name="Frisvad J.C."/>
            <person name="Nielsen K.F."/>
            <person name="Lyhne E.K."/>
            <person name="Kogle M.E."/>
            <person name="Kuo A."/>
            <person name="Riley R."/>
            <person name="Clum A."/>
            <person name="Nolan M."/>
            <person name="Lipzen A."/>
            <person name="Salamov A."/>
            <person name="Henrissat B."/>
            <person name="Wiebenga A."/>
            <person name="De Vries R.P."/>
            <person name="Grigoriev I.V."/>
            <person name="Mortensen U.H."/>
            <person name="Andersen M.R."/>
            <person name="Baker S.E."/>
        </authorList>
    </citation>
    <scope>NUCLEOTIDE SEQUENCE [LARGE SCALE GENOMIC DNA]</scope>
    <source>
        <strain evidence="1">CBS 113365</strain>
    </source>
</reference>
<evidence type="ECO:0000313" key="2">
    <source>
        <dbReference type="Proteomes" id="UP000248405"/>
    </source>
</evidence>